<dbReference type="SMART" id="SM00587">
    <property type="entry name" value="CHK"/>
    <property type="match status" value="1"/>
</dbReference>
<dbReference type="SUPFAM" id="SSF56112">
    <property type="entry name" value="Protein kinase-like (PK-like)"/>
    <property type="match status" value="1"/>
</dbReference>
<dbReference type="Proteomes" id="UP001642520">
    <property type="component" value="Unassembled WGS sequence"/>
</dbReference>
<comment type="caution">
    <text evidence="2">The sequence shown here is derived from an EMBL/GenBank/DDBJ whole genome shotgun (WGS) entry which is preliminary data.</text>
</comment>
<protein>
    <recommendedName>
        <fullName evidence="1">CHK kinase-like domain-containing protein</fullName>
    </recommendedName>
</protein>
<organism evidence="2 3">
    <name type="scientific">Xylocopa violacea</name>
    <name type="common">Violet carpenter bee</name>
    <name type="synonym">Apis violacea</name>
    <dbReference type="NCBI Taxonomy" id="135666"/>
    <lineage>
        <taxon>Eukaryota</taxon>
        <taxon>Metazoa</taxon>
        <taxon>Ecdysozoa</taxon>
        <taxon>Arthropoda</taxon>
        <taxon>Hexapoda</taxon>
        <taxon>Insecta</taxon>
        <taxon>Pterygota</taxon>
        <taxon>Neoptera</taxon>
        <taxon>Endopterygota</taxon>
        <taxon>Hymenoptera</taxon>
        <taxon>Apocrita</taxon>
        <taxon>Aculeata</taxon>
        <taxon>Apoidea</taxon>
        <taxon>Anthophila</taxon>
        <taxon>Apidae</taxon>
        <taxon>Xylocopa</taxon>
        <taxon>Xylocopa</taxon>
    </lineage>
</organism>
<dbReference type="Pfam" id="PF02958">
    <property type="entry name" value="EcKL"/>
    <property type="match status" value="1"/>
</dbReference>
<sequence length="413" mass="47411">MSPSVKPLPVEKLDMILAQSLDNDFQINHVEWKPLTAAGENYGSLMLAITVTLTRSKNKTETLNLVAKLPPPTTYLLELFNSPLSFKKEIHFYDAMAKELVNLQLECGIKEQDLSILVPKYYGGRLGLKTQEVFDEQAAIVMENIKFTGYDTQDRIHGLDEKHARFAIDQLAKMHALVIALKLKKPQVYQRIAEIVMAKLLNETTEKCVGEMIRKTYADIDNIEELKPYVDRVAKTIEYCAQANKNPGDVEEPWGTLVHSDYWVNNMMYQHDARGEITDMKIVDFQLCVYDYGVKDLIFFLMSSLKKELLDSKLNDLIDFYYTCFIKMLKSLKVDTEKFPKRRFDEIMDECAPVKFTQCIMMIQVIQAPRGSAPDVQGKTGTDIFGGSTEDETYRQKLMQVVKIYDKQGWLSK</sequence>
<keyword evidence="3" id="KW-1185">Reference proteome</keyword>
<dbReference type="InterPro" id="IPR015897">
    <property type="entry name" value="CHK_kinase-like"/>
</dbReference>
<gene>
    <name evidence="2" type="ORF">XYLVIOL_LOCUS3476</name>
</gene>
<evidence type="ECO:0000313" key="2">
    <source>
        <dbReference type="EMBL" id="CAL7938758.1"/>
    </source>
</evidence>
<dbReference type="PANTHER" id="PTHR11012:SF55">
    <property type="entry name" value="BHLH DOMAIN-CONTAINING PROTEIN"/>
    <property type="match status" value="1"/>
</dbReference>
<dbReference type="InterPro" id="IPR011009">
    <property type="entry name" value="Kinase-like_dom_sf"/>
</dbReference>
<reference evidence="2 3" key="1">
    <citation type="submission" date="2024-08" db="EMBL/GenBank/DDBJ databases">
        <authorList>
            <person name="Will J Nash"/>
            <person name="Angela Man"/>
            <person name="Seanna McTaggart"/>
            <person name="Kendall Baker"/>
            <person name="Tom Barker"/>
            <person name="Leah Catchpole"/>
            <person name="Alex Durrant"/>
            <person name="Karim Gharbi"/>
            <person name="Naomi Irish"/>
            <person name="Gemy Kaithakottil"/>
            <person name="Debby Ku"/>
            <person name="Aaliyah Providence"/>
            <person name="Felix Shaw"/>
            <person name="David Swarbreck"/>
            <person name="Chris Watkins"/>
            <person name="Ann M. McCartney"/>
            <person name="Giulio Formenti"/>
            <person name="Alice Mouton"/>
            <person name="Noel Vella"/>
            <person name="Bjorn M von Reumont"/>
            <person name="Adriana Vella"/>
            <person name="Wilfried Haerty"/>
        </authorList>
    </citation>
    <scope>NUCLEOTIDE SEQUENCE [LARGE SCALE GENOMIC DNA]</scope>
</reference>
<evidence type="ECO:0000313" key="3">
    <source>
        <dbReference type="Proteomes" id="UP001642520"/>
    </source>
</evidence>
<dbReference type="Gene3D" id="3.90.1200.10">
    <property type="match status" value="1"/>
</dbReference>
<proteinExistence type="predicted"/>
<dbReference type="InterPro" id="IPR004119">
    <property type="entry name" value="EcKL"/>
</dbReference>
<accession>A0ABP1NCM6</accession>
<feature type="domain" description="CHK kinase-like" evidence="1">
    <location>
        <begin position="140"/>
        <end position="331"/>
    </location>
</feature>
<dbReference type="EMBL" id="CAXAJV020001289">
    <property type="protein sequence ID" value="CAL7938758.1"/>
    <property type="molecule type" value="Genomic_DNA"/>
</dbReference>
<name>A0ABP1NCM6_XYLVO</name>
<dbReference type="PANTHER" id="PTHR11012">
    <property type="entry name" value="PROTEIN KINASE-LIKE DOMAIN-CONTAINING"/>
    <property type="match status" value="1"/>
</dbReference>
<evidence type="ECO:0000259" key="1">
    <source>
        <dbReference type="SMART" id="SM00587"/>
    </source>
</evidence>